<accession>A0A6C0FE37</accession>
<evidence type="ECO:0000256" key="1">
    <source>
        <dbReference type="SAM" id="MobiDB-lite"/>
    </source>
</evidence>
<dbReference type="InterPro" id="IPR045926">
    <property type="entry name" value="DUF6345"/>
</dbReference>
<sequence length="932" mass="103840">MENLFVDPELAKKLPSWLRDSLVDLEMKDIVLLNPPDKSETGNVEDKDGENNTEKQQEQQQEQQQKEQKQEQKQESNQNTGKETTNKEEKKHMSPFFVPAPTSIPKNYHTELVNTNSSADIATYDLMREAGIVDKYLKVLSDKHTKMGKAIASLQKVVVTPSAQYKIIKRIPATTSEGNGIFSLSMPKGKVTGQYLPSSQEMLDAFGIAHKVQTILKEDYVVSSIDVEEAKENGALALDSRSTIGKIVSAHYKFGELPVRGNGMKSLGVHMLKGDEEPNQVFKPYSNYNYGGGGGSGYVKQKDDTQDNKVTLHYQSTFSKIHVSNTGVDIIDKKLALEKANEIFKLTTPVSLQTELCYYSNKESEYIVPAYRVSGTTKVQSVSSSSGSAGSIQSNESLMFKIPKSLQELKYYCYVHGNMISNFVLNNEGVIETKKIYVRLNSNPFSSPYYLFSETPNGPALNSASSPLSLRHESTYEFIRTDNGHVFNIGSSWRKNDTGMKVTSTSSIGTVTWNEKKVVNEVINLLEKYIPASPVHEPVLDLGKHTISGPQITSETIDFGFYTAAVSDSDAASGIVTRKSDILTFRVNIPDIKSDKTSVLSTICSHGKSSVLKYGDKYIDIQIPKKVTKEDVETLSGVTVYVTETTIFGFSTTKQLYVDLSKYFTQFDFSESSNIFQETLPPPNGTQIYNYGIEWAETPLGTTIYSRFLDEMNKSCYKQYGFDSNRSREKDFKDKYNSGKDDYFVDNVDVSVYMGHGNGNGFGFVQSVDDNTLSFTDARGGDAWGNRDMEYMALMSCQVLREIMDSLSWAQRWGGAFNGLHLICGFQTNAGVDGNNMLKFFAKNMHANEQTVLDSWINAALNDQDTGRQAVVMGPLINTADTTSKDYKSMSATTSGLYRAYWNDHTWGIKGGPGYDVNKSGIKGWWRLVVTV</sequence>
<dbReference type="AlphaFoldDB" id="A0A6C0FE37"/>
<reference evidence="2" key="1">
    <citation type="journal article" date="2020" name="Nature">
        <title>Giant virus diversity and host interactions through global metagenomics.</title>
        <authorList>
            <person name="Schulz F."/>
            <person name="Roux S."/>
            <person name="Paez-Espino D."/>
            <person name="Jungbluth S."/>
            <person name="Walsh D.A."/>
            <person name="Denef V.J."/>
            <person name="McMahon K.D."/>
            <person name="Konstantinidis K.T."/>
            <person name="Eloe-Fadrosh E.A."/>
            <person name="Kyrpides N.C."/>
            <person name="Woyke T."/>
        </authorList>
    </citation>
    <scope>NUCLEOTIDE SEQUENCE</scope>
    <source>
        <strain evidence="2">GVMAG-S-ERX556106-38</strain>
    </source>
</reference>
<proteinExistence type="predicted"/>
<dbReference type="Pfam" id="PF19872">
    <property type="entry name" value="DUF6345"/>
    <property type="match status" value="1"/>
</dbReference>
<protein>
    <submittedName>
        <fullName evidence="2">Uncharacterized protein</fullName>
    </submittedName>
</protein>
<dbReference type="EMBL" id="MN738834">
    <property type="protein sequence ID" value="QHT38809.1"/>
    <property type="molecule type" value="Genomic_DNA"/>
</dbReference>
<feature type="compositionally biased region" description="Basic and acidic residues" evidence="1">
    <location>
        <begin position="37"/>
        <end position="57"/>
    </location>
</feature>
<feature type="region of interest" description="Disordered" evidence="1">
    <location>
        <begin position="32"/>
        <end position="102"/>
    </location>
</feature>
<evidence type="ECO:0000313" key="2">
    <source>
        <dbReference type="EMBL" id="QHT38809.1"/>
    </source>
</evidence>
<name>A0A6C0FE37_9ZZZZ</name>
<feature type="compositionally biased region" description="Basic and acidic residues" evidence="1">
    <location>
        <begin position="64"/>
        <end position="74"/>
    </location>
</feature>
<organism evidence="2">
    <name type="scientific">viral metagenome</name>
    <dbReference type="NCBI Taxonomy" id="1070528"/>
    <lineage>
        <taxon>unclassified sequences</taxon>
        <taxon>metagenomes</taxon>
        <taxon>organismal metagenomes</taxon>
    </lineage>
</organism>